<protein>
    <submittedName>
        <fullName evidence="2">MOSC domain-containing protein</fullName>
    </submittedName>
</protein>
<dbReference type="Gene3D" id="2.40.33.20">
    <property type="entry name" value="PK beta-barrel domain-like"/>
    <property type="match status" value="1"/>
</dbReference>
<gene>
    <name evidence="2" type="ORF">ACFFQV_02400</name>
</gene>
<name>A0ABV5SLC4_9MICO</name>
<dbReference type="Proteomes" id="UP001589667">
    <property type="component" value="Unassembled WGS sequence"/>
</dbReference>
<dbReference type="Pfam" id="PF03473">
    <property type="entry name" value="MOSC"/>
    <property type="match status" value="1"/>
</dbReference>
<comment type="caution">
    <text evidence="2">The sequence shown here is derived from an EMBL/GenBank/DDBJ whole genome shotgun (WGS) entry which is preliminary data.</text>
</comment>
<sequence length="230" mass="25229">MNFPLRSIRRYPVKAMGGEALTEVRLDERGLAGDRWFAVADDDGKFASGKNTRRFRRRDAVFEYSASTTADGSVQVQRGDHGLWLVGDDELDADLTERMGAGVRIISESDVSLQDGGEISIIGTASLAWCAEHFGIDADPRRLRVNLVVETHEPFIEETWIGSTITVGDARLRVVERIERCRTVDVAQDGATAEGRLLKPLTKAREMSLAVYADVVEPGVIRVGDPVATA</sequence>
<proteinExistence type="predicted"/>
<dbReference type="SUPFAM" id="SSF50800">
    <property type="entry name" value="PK beta-barrel domain-like"/>
    <property type="match status" value="1"/>
</dbReference>
<keyword evidence="3" id="KW-1185">Reference proteome</keyword>
<accession>A0ABV5SLC4</accession>
<organism evidence="2 3">
    <name type="scientific">Agromyces lapidis</name>
    <dbReference type="NCBI Taxonomy" id="279574"/>
    <lineage>
        <taxon>Bacteria</taxon>
        <taxon>Bacillati</taxon>
        <taxon>Actinomycetota</taxon>
        <taxon>Actinomycetes</taxon>
        <taxon>Micrococcales</taxon>
        <taxon>Microbacteriaceae</taxon>
        <taxon>Agromyces</taxon>
    </lineage>
</organism>
<evidence type="ECO:0000259" key="1">
    <source>
        <dbReference type="PROSITE" id="PS51340"/>
    </source>
</evidence>
<dbReference type="PROSITE" id="PS51340">
    <property type="entry name" value="MOSC"/>
    <property type="match status" value="1"/>
</dbReference>
<reference evidence="2 3" key="1">
    <citation type="submission" date="2024-09" db="EMBL/GenBank/DDBJ databases">
        <authorList>
            <person name="Sun Q."/>
            <person name="Mori K."/>
        </authorList>
    </citation>
    <scope>NUCLEOTIDE SEQUENCE [LARGE SCALE GENOMIC DNA]</scope>
    <source>
        <strain evidence="2 3">JCM 14321</strain>
    </source>
</reference>
<evidence type="ECO:0000313" key="2">
    <source>
        <dbReference type="EMBL" id="MFB9641130.1"/>
    </source>
</evidence>
<feature type="domain" description="MOSC" evidence="1">
    <location>
        <begin position="93"/>
        <end position="230"/>
    </location>
</feature>
<dbReference type="RefSeq" id="WP_157423472.1">
    <property type="nucleotide sequence ID" value="NZ_BAAANI010000008.1"/>
</dbReference>
<dbReference type="InterPro" id="IPR005302">
    <property type="entry name" value="MoCF_Sase_C"/>
</dbReference>
<dbReference type="Pfam" id="PF03476">
    <property type="entry name" value="MOSC_N"/>
    <property type="match status" value="1"/>
</dbReference>
<evidence type="ECO:0000313" key="3">
    <source>
        <dbReference type="Proteomes" id="UP001589667"/>
    </source>
</evidence>
<dbReference type="EMBL" id="JBHMBL010000001">
    <property type="protein sequence ID" value="MFB9641130.1"/>
    <property type="molecule type" value="Genomic_DNA"/>
</dbReference>
<dbReference type="InterPro" id="IPR005303">
    <property type="entry name" value="MOCOS_middle"/>
</dbReference>
<dbReference type="InterPro" id="IPR011037">
    <property type="entry name" value="Pyrv_Knase-like_insert_dom_sf"/>
</dbReference>